<evidence type="ECO:0000313" key="6">
    <source>
        <dbReference type="EMBL" id="KPM41988.1"/>
    </source>
</evidence>
<dbReference type="PRINTS" id="PR00753">
    <property type="entry name" value="ACCSYNTHASE"/>
</dbReference>
<evidence type="ECO:0000259" key="5">
    <source>
        <dbReference type="Pfam" id="PF06985"/>
    </source>
</evidence>
<comment type="caution">
    <text evidence="6">The sequence shown here is derived from an EMBL/GenBank/DDBJ whole genome shotgun (WGS) entry which is preliminary data.</text>
</comment>
<feature type="compositionally biased region" description="Basic and acidic residues" evidence="3">
    <location>
        <begin position="722"/>
        <end position="731"/>
    </location>
</feature>
<evidence type="ECO:0000259" key="4">
    <source>
        <dbReference type="Pfam" id="PF00155"/>
    </source>
</evidence>
<feature type="domain" description="Heterokaryon incompatibility" evidence="5">
    <location>
        <begin position="182"/>
        <end position="334"/>
    </location>
</feature>
<dbReference type="PANTHER" id="PTHR24148:SF64">
    <property type="entry name" value="HETEROKARYON INCOMPATIBILITY DOMAIN-CONTAINING PROTEIN"/>
    <property type="match status" value="1"/>
</dbReference>
<dbReference type="Pfam" id="PF00155">
    <property type="entry name" value="Aminotran_1_2"/>
    <property type="match status" value="1"/>
</dbReference>
<dbReference type="Gene3D" id="3.40.640.10">
    <property type="entry name" value="Type I PLP-dependent aspartate aminotransferase-like (Major domain)"/>
    <property type="match status" value="1"/>
</dbReference>
<dbReference type="InterPro" id="IPR004839">
    <property type="entry name" value="Aminotransferase_I/II_large"/>
</dbReference>
<evidence type="ECO:0000313" key="7">
    <source>
        <dbReference type="Proteomes" id="UP000050424"/>
    </source>
</evidence>
<dbReference type="PANTHER" id="PTHR24148">
    <property type="entry name" value="ANKYRIN REPEAT DOMAIN-CONTAINING PROTEIN 39 HOMOLOG-RELATED"/>
    <property type="match status" value="1"/>
</dbReference>
<dbReference type="STRING" id="78410.A0A0N8H7K0"/>
<keyword evidence="7" id="KW-1185">Reference proteome</keyword>
<feature type="region of interest" description="Disordered" evidence="3">
    <location>
        <begin position="695"/>
        <end position="737"/>
    </location>
</feature>
<comment type="similarity">
    <text evidence="1">Belongs to the class-I pyridoxal-phosphate-dependent aminotransferase family.</text>
</comment>
<evidence type="ECO:0008006" key="8">
    <source>
        <dbReference type="Google" id="ProtNLM"/>
    </source>
</evidence>
<dbReference type="Proteomes" id="UP000050424">
    <property type="component" value="Unassembled WGS sequence"/>
</dbReference>
<protein>
    <recommendedName>
        <fullName evidence="8">Aminotransferase class I/classII domain-containing protein</fullName>
    </recommendedName>
</protein>
<sequence>MCKAFVKQVYAKGPQKLPPLVLHDGLHAVKTYHAVAQIIDVSVRNAAIKASLLAHRPTDYFNSPIVSGIILALNHLDPTGFGGTGMACEYTYRPLTQPDEIRVLTLNPGSGAHDLEGTISHMQLPDSAFTQPPSFDDDLESVWKWNPIPSQNGFSSQIRVGELTNAQTKASFIRSAYTQTEYDALSYTWGNSTKTDMITVNHNSLGITENLHAALIHLRSPVEERRLWIDAICIDQTNIQERNHQVQLMKRIFSGASSVIVWLGGAEGDVGSALQMMQDSMSSEYGDDAFNTLNTFQKVLNALSNVFKYSENLLKGLTKLFNRSWWRRMWIVQEVVMARDLVVLLGDIIVPWSFLTRLCYEIQQNEYRQQPLGPLFRACGYKRFTALQNFRENGSIPLARLLQDTRDYQASDPRDKLYALLGITSDVTTAELIPDYAKPVERVFEDLVKFVAMQQDNLDILSSGRHFCVSGHGSQSWLPDWQNSSGLRPLNIKRAPYNAADGTRAIVDMSQFPRVLIVEAFVVDTVKLFGGSAPLAHEHLPTIRCRHYVAAQKPNIKTMELFWRMITADVDHLGNRATLAFKRQIHSFVNDADKRRPNPTSDFSDAATRAVIGRRFFITRSRRLGLAPADIQLEDTVVIIKGCRVPLIIRAVGNHWVLIGEAYVSGIMYGEVISGWKLEPERHLQGTHQFLDAGNRRGDGLCQPTRKSPTTTLITQPLSSHDNNDNNDSHLHSPPTKTHLSADSLLYRGSVAGGPRFPQALATHLNEYLAPHTPIAAASVQCVGAATAMHDILAWAVADAGDAVLTSRPVYGRFELDFGNKAQVRVVYADTHPEDCFDESVVERFEEALRRSRAEGVEVKMVLIVNPNNPLGKCYPRATLVAIMRFCQTHQLHLLSDEIYACSVFGTDSPDAAPFTSALAIDAAGLLDPALLHVTYGLSKDFGAAGLRLGAVVTRSRPVLAAVAAAVRFHNPSGPSLAVATAMLEDRRWCRAFVASSRVKLAAAHAHVTGGLRGMGVRYLAESNAGFFVWVDLSPYLPAELGGEANAEFALARKLMDAGVFLHPREEHSSRPGWFRLVYTQDPETVTEGLRRIKIAIS</sequence>
<feature type="compositionally biased region" description="Polar residues" evidence="3">
    <location>
        <begin position="705"/>
        <end position="717"/>
    </location>
</feature>
<evidence type="ECO:0000256" key="1">
    <source>
        <dbReference type="ARBA" id="ARBA00007441"/>
    </source>
</evidence>
<dbReference type="Pfam" id="PF06985">
    <property type="entry name" value="HET"/>
    <property type="match status" value="1"/>
</dbReference>
<dbReference type="GO" id="GO:0030170">
    <property type="term" value="F:pyridoxal phosphate binding"/>
    <property type="evidence" value="ECO:0007669"/>
    <property type="project" value="InterPro"/>
</dbReference>
<proteinExistence type="inferred from homology"/>
<dbReference type="CDD" id="cd00609">
    <property type="entry name" value="AAT_like"/>
    <property type="match status" value="1"/>
</dbReference>
<dbReference type="EMBL" id="LKCW01000056">
    <property type="protein sequence ID" value="KPM41988.1"/>
    <property type="molecule type" value="Genomic_DNA"/>
</dbReference>
<organism evidence="6 7">
    <name type="scientific">Neonectria ditissima</name>
    <dbReference type="NCBI Taxonomy" id="78410"/>
    <lineage>
        <taxon>Eukaryota</taxon>
        <taxon>Fungi</taxon>
        <taxon>Dikarya</taxon>
        <taxon>Ascomycota</taxon>
        <taxon>Pezizomycotina</taxon>
        <taxon>Sordariomycetes</taxon>
        <taxon>Hypocreomycetidae</taxon>
        <taxon>Hypocreales</taxon>
        <taxon>Nectriaceae</taxon>
        <taxon>Neonectria</taxon>
    </lineage>
</organism>
<dbReference type="GO" id="GO:0003824">
    <property type="term" value="F:catalytic activity"/>
    <property type="evidence" value="ECO:0007669"/>
    <property type="project" value="InterPro"/>
</dbReference>
<dbReference type="InterPro" id="IPR004838">
    <property type="entry name" value="NHTrfase_class1_PyrdxlP-BS"/>
</dbReference>
<dbReference type="InterPro" id="IPR052895">
    <property type="entry name" value="HetReg/Transcr_Mod"/>
</dbReference>
<dbReference type="InterPro" id="IPR015424">
    <property type="entry name" value="PyrdxlP-dep_Trfase"/>
</dbReference>
<dbReference type="SUPFAM" id="SSF53383">
    <property type="entry name" value="PLP-dependent transferases"/>
    <property type="match status" value="1"/>
</dbReference>
<feature type="domain" description="Aminotransferase class I/classII large" evidence="4">
    <location>
        <begin position="749"/>
        <end position="1093"/>
    </location>
</feature>
<dbReference type="OrthoDB" id="7042322at2759"/>
<reference evidence="6 7" key="1">
    <citation type="submission" date="2015-09" db="EMBL/GenBank/DDBJ databases">
        <title>Draft genome of a European isolate of the apple canker pathogen Neonectria ditissima.</title>
        <authorList>
            <person name="Gomez-Cortecero A."/>
            <person name="Harrison R.J."/>
            <person name="Armitage A.D."/>
        </authorList>
    </citation>
    <scope>NUCLEOTIDE SEQUENCE [LARGE SCALE GENOMIC DNA]</scope>
    <source>
        <strain evidence="6 7">R09/05</strain>
    </source>
</reference>
<evidence type="ECO:0000256" key="3">
    <source>
        <dbReference type="SAM" id="MobiDB-lite"/>
    </source>
</evidence>
<dbReference type="PROSITE" id="PS00105">
    <property type="entry name" value="AA_TRANSFER_CLASS_1"/>
    <property type="match status" value="1"/>
</dbReference>
<dbReference type="AlphaFoldDB" id="A0A0N8H7K0"/>
<dbReference type="InterPro" id="IPR010730">
    <property type="entry name" value="HET"/>
</dbReference>
<keyword evidence="2" id="KW-0663">Pyridoxal phosphate</keyword>
<evidence type="ECO:0000256" key="2">
    <source>
        <dbReference type="ARBA" id="ARBA00022898"/>
    </source>
</evidence>
<dbReference type="InterPro" id="IPR015421">
    <property type="entry name" value="PyrdxlP-dep_Trfase_major"/>
</dbReference>
<dbReference type="Pfam" id="PF26639">
    <property type="entry name" value="Het-6_barrel"/>
    <property type="match status" value="1"/>
</dbReference>
<dbReference type="InterPro" id="IPR015422">
    <property type="entry name" value="PyrdxlP-dep_Trfase_small"/>
</dbReference>
<name>A0A0N8H7K0_9HYPO</name>
<dbReference type="Gene3D" id="3.90.1150.10">
    <property type="entry name" value="Aspartate Aminotransferase, domain 1"/>
    <property type="match status" value="1"/>
</dbReference>
<accession>A0A0N8H7K0</accession>
<gene>
    <name evidence="6" type="ORF">AK830_g4599</name>
</gene>